<name>A0A1U7H1Q2_9CYAN</name>
<dbReference type="RefSeq" id="WP_062245899.1">
    <property type="nucleotide sequence ID" value="NZ_MRCA01000003.1"/>
</dbReference>
<evidence type="ECO:0000313" key="3">
    <source>
        <dbReference type="Proteomes" id="UP000186391"/>
    </source>
</evidence>
<organism evidence="2 3">
    <name type="scientific">Fischerella major NIES-592</name>
    <dbReference type="NCBI Taxonomy" id="210994"/>
    <lineage>
        <taxon>Bacteria</taxon>
        <taxon>Bacillati</taxon>
        <taxon>Cyanobacteriota</taxon>
        <taxon>Cyanophyceae</taxon>
        <taxon>Nostocales</taxon>
        <taxon>Hapalosiphonaceae</taxon>
        <taxon>Fischerella</taxon>
    </lineage>
</organism>
<keyword evidence="1" id="KW-0812">Transmembrane</keyword>
<comment type="caution">
    <text evidence="2">The sequence shown here is derived from an EMBL/GenBank/DDBJ whole genome shotgun (WGS) entry which is preliminary data.</text>
</comment>
<evidence type="ECO:0000313" key="2">
    <source>
        <dbReference type="EMBL" id="OKH14900.1"/>
    </source>
</evidence>
<dbReference type="AlphaFoldDB" id="A0A1U7H1Q2"/>
<proteinExistence type="predicted"/>
<dbReference type="Proteomes" id="UP000186391">
    <property type="component" value="Unassembled WGS sequence"/>
</dbReference>
<protein>
    <submittedName>
        <fullName evidence="2">Uncharacterized protein</fullName>
    </submittedName>
</protein>
<keyword evidence="1" id="KW-0472">Membrane</keyword>
<gene>
    <name evidence="2" type="ORF">NIES592_08465</name>
</gene>
<evidence type="ECO:0000256" key="1">
    <source>
        <dbReference type="SAM" id="Phobius"/>
    </source>
</evidence>
<accession>A0A1U7H1Q2</accession>
<reference evidence="2 3" key="1">
    <citation type="submission" date="2016-11" db="EMBL/GenBank/DDBJ databases">
        <title>Draft Genome Sequences of Nine Cyanobacterial Strains from Diverse Habitats.</title>
        <authorList>
            <person name="Zhu T."/>
            <person name="Hou S."/>
            <person name="Lu X."/>
            <person name="Hess W.R."/>
        </authorList>
    </citation>
    <scope>NUCLEOTIDE SEQUENCE [LARGE SCALE GENOMIC DNA]</scope>
    <source>
        <strain evidence="2 3">NIES-592</strain>
    </source>
</reference>
<dbReference type="EMBL" id="MRCA01000003">
    <property type="protein sequence ID" value="OKH14900.1"/>
    <property type="molecule type" value="Genomic_DNA"/>
</dbReference>
<sequence>MYTNIIHDQIQQRHIFDTLCSISIISRFRDGDAANSCNLIFDFFMSFNDLPNLWVPLALLGLIIAAAVFFSRSS</sequence>
<keyword evidence="3" id="KW-1185">Reference proteome</keyword>
<feature type="transmembrane region" description="Helical" evidence="1">
    <location>
        <begin position="53"/>
        <end position="71"/>
    </location>
</feature>
<keyword evidence="1" id="KW-1133">Transmembrane helix</keyword>